<organism evidence="2 3">
    <name type="scientific">Zunongwangia profunda</name>
    <dbReference type="NCBI Taxonomy" id="398743"/>
    <lineage>
        <taxon>Bacteria</taxon>
        <taxon>Pseudomonadati</taxon>
        <taxon>Bacteroidota</taxon>
        <taxon>Flavobacteriia</taxon>
        <taxon>Flavobacteriales</taxon>
        <taxon>Flavobacteriaceae</taxon>
        <taxon>Zunongwangia</taxon>
    </lineage>
</organism>
<reference evidence="2 3" key="1">
    <citation type="journal article" date="2018" name="Nat. Biotechnol.">
        <title>A standardized bacterial taxonomy based on genome phylogeny substantially revises the tree of life.</title>
        <authorList>
            <person name="Parks D.H."/>
            <person name="Chuvochina M."/>
            <person name="Waite D.W."/>
            <person name="Rinke C."/>
            <person name="Skarshewski A."/>
            <person name="Chaumeil P.A."/>
            <person name="Hugenholtz P."/>
        </authorList>
    </citation>
    <scope>NUCLEOTIDE SEQUENCE [LARGE SCALE GENOMIC DNA]</scope>
    <source>
        <strain evidence="2">UBA9359</strain>
    </source>
</reference>
<evidence type="ECO:0000313" key="3">
    <source>
        <dbReference type="Proteomes" id="UP000264330"/>
    </source>
</evidence>
<dbReference type="AlphaFoldDB" id="A0A3D5IV40"/>
<gene>
    <name evidence="2" type="ORF">DGQ38_01465</name>
</gene>
<evidence type="ECO:0000256" key="1">
    <source>
        <dbReference type="SAM" id="Coils"/>
    </source>
</evidence>
<keyword evidence="1" id="KW-0175">Coiled coil</keyword>
<dbReference type="EMBL" id="DPMF01000025">
    <property type="protein sequence ID" value="HCV79701.1"/>
    <property type="molecule type" value="Genomic_DNA"/>
</dbReference>
<proteinExistence type="predicted"/>
<dbReference type="Proteomes" id="UP000264330">
    <property type="component" value="Unassembled WGS sequence"/>
</dbReference>
<sequence length="87" mass="10482">MAILIRKLTENQEEELEKAKTLFNEKTDSKTVIRMIEGFAEMMETAEKRLKENVELRRQLKQHKETYKQIKWNLDVLGDDEDDSEFY</sequence>
<protein>
    <submittedName>
        <fullName evidence="2">Uncharacterized protein</fullName>
    </submittedName>
</protein>
<comment type="caution">
    <text evidence="2">The sequence shown here is derived from an EMBL/GenBank/DDBJ whole genome shotgun (WGS) entry which is preliminary data.</text>
</comment>
<evidence type="ECO:0000313" key="2">
    <source>
        <dbReference type="EMBL" id="HCV79701.1"/>
    </source>
</evidence>
<name>A0A3D5IV40_9FLAO</name>
<accession>A0A3D5IV40</accession>
<feature type="coiled-coil region" evidence="1">
    <location>
        <begin position="5"/>
        <end position="73"/>
    </location>
</feature>